<dbReference type="RefSeq" id="WP_008139849.1">
    <property type="nucleotide sequence ID" value="NZ_EQ973629.1"/>
</dbReference>
<dbReference type="Proteomes" id="UP000014073">
    <property type="component" value="Unassembled WGS sequence"/>
</dbReference>
<comment type="caution">
    <text evidence="1">The sequence shown here is derived from an EMBL/GenBank/DDBJ whole genome shotgun (WGS) entry which is preliminary data.</text>
</comment>
<gene>
    <name evidence="1" type="ORF">BACCOPRO_00100</name>
</gene>
<reference evidence="1 2" key="1">
    <citation type="submission" date="2008-12" db="EMBL/GenBank/DDBJ databases">
        <authorList>
            <person name="Fulton L."/>
            <person name="Clifton S."/>
            <person name="Fulton B."/>
            <person name="Xu J."/>
            <person name="Minx P."/>
            <person name="Pepin K.H."/>
            <person name="Johnson M."/>
            <person name="Bhonagiri V."/>
            <person name="Nash W.E."/>
            <person name="Mardis E.R."/>
            <person name="Wilson R.K."/>
        </authorList>
    </citation>
    <scope>NUCLEOTIDE SEQUENCE [LARGE SCALE GENOMIC DNA]</scope>
    <source>
        <strain evidence="1 2">DSM 18228</strain>
    </source>
</reference>
<dbReference type="HOGENOM" id="CLU_848636_0_0_10"/>
<evidence type="ECO:0000313" key="2">
    <source>
        <dbReference type="Proteomes" id="UP000014073"/>
    </source>
</evidence>
<evidence type="ECO:0008006" key="3">
    <source>
        <dbReference type="Google" id="ProtNLM"/>
    </source>
</evidence>
<protein>
    <recommendedName>
        <fullName evidence="3">6-bladed beta-propeller</fullName>
    </recommendedName>
</protein>
<dbReference type="STRING" id="547042.BACCOPRO_00100"/>
<name>S0F7Y7_9BACT</name>
<sequence length="328" mass="38136">LTIFLCCILLSSCNNLKTGNKNVPITQIEWDNITERVTLEAIKLPTLCNIENMAALDSFILLENRLMEPCFVLWDRVNSEKFFSFGEDGNGPEDFLPTAMLVQSTEKNNFRIWNGNSIRKYQYKGDSLTFDTQKLDCPYVGFYQRFFAINDTLYCGYKASPHETGIHLLNINTGKSYDSITVNEGYFDNKIMPYDLTFQVQQDKLVVGRIRFNQIEVYQIDREKNKFNSLFTINYKGDSPENPITDGACYMKSINTDNNFFYMLNQDTEHPGEETYLDIFTWEGKPVKRLQLDALYLDGVLLNNMLYLKKYTDDDNLYMLPLNLLQIL</sequence>
<feature type="non-terminal residue" evidence="1">
    <location>
        <position position="1"/>
    </location>
</feature>
<dbReference type="AlphaFoldDB" id="S0F7Y7"/>
<dbReference type="EMBL" id="ACBW01000011">
    <property type="protein sequence ID" value="EEF74641.1"/>
    <property type="molecule type" value="Genomic_DNA"/>
</dbReference>
<proteinExistence type="predicted"/>
<evidence type="ECO:0000313" key="1">
    <source>
        <dbReference type="EMBL" id="EEF74641.1"/>
    </source>
</evidence>
<organism evidence="1 2">
    <name type="scientific">Phocaeicola coprophilus DSM 18228 = JCM 13818</name>
    <dbReference type="NCBI Taxonomy" id="547042"/>
    <lineage>
        <taxon>Bacteria</taxon>
        <taxon>Pseudomonadati</taxon>
        <taxon>Bacteroidota</taxon>
        <taxon>Bacteroidia</taxon>
        <taxon>Bacteroidales</taxon>
        <taxon>Bacteroidaceae</taxon>
        <taxon>Phocaeicola</taxon>
    </lineage>
</organism>
<accession>S0F7Y7</accession>
<keyword evidence="2" id="KW-1185">Reference proteome</keyword>